<dbReference type="FunFam" id="3.40.50.720:FF:000301">
    <property type="entry name" value="Hydroxysteroid dehydrogenase like 2"/>
    <property type="match status" value="1"/>
</dbReference>
<evidence type="ECO:0000256" key="3">
    <source>
        <dbReference type="ARBA" id="ARBA00022857"/>
    </source>
</evidence>
<reference evidence="6" key="1">
    <citation type="journal article" date="2014" name="Int. J. Syst. Evol. Microbiol.">
        <title>Complete genome sequence of Corynebacterium casei LMG S-19264T (=DSM 44701T), isolated from a smear-ripened cheese.</title>
        <authorList>
            <consortium name="US DOE Joint Genome Institute (JGI-PGF)"/>
            <person name="Walter F."/>
            <person name="Albersmeier A."/>
            <person name="Kalinowski J."/>
            <person name="Ruckert C."/>
        </authorList>
    </citation>
    <scope>NUCLEOTIDE SEQUENCE</scope>
    <source>
        <strain evidence="6">CGMCC 4.7679</strain>
    </source>
</reference>
<protein>
    <submittedName>
        <fullName evidence="6">Short chain dehydrogenase</fullName>
    </submittedName>
</protein>
<dbReference type="RefSeq" id="WP_145936373.1">
    <property type="nucleotide sequence ID" value="NZ_BNAV01000001.1"/>
</dbReference>
<reference evidence="6" key="2">
    <citation type="submission" date="2020-09" db="EMBL/GenBank/DDBJ databases">
        <authorList>
            <person name="Sun Q."/>
            <person name="Zhou Y."/>
        </authorList>
    </citation>
    <scope>NUCLEOTIDE SEQUENCE</scope>
    <source>
        <strain evidence="6">CGMCC 4.7679</strain>
    </source>
</reference>
<comment type="similarity">
    <text evidence="2">Belongs to the short-chain dehydrogenases/reductases (SDR) family.</text>
</comment>
<evidence type="ECO:0000256" key="1">
    <source>
        <dbReference type="ARBA" id="ARBA00004275"/>
    </source>
</evidence>
<comment type="subcellular location">
    <subcellularLocation>
        <location evidence="1">Peroxisome</location>
    </subcellularLocation>
</comment>
<evidence type="ECO:0000256" key="5">
    <source>
        <dbReference type="ARBA" id="ARBA00023140"/>
    </source>
</evidence>
<keyword evidence="7" id="KW-1185">Reference proteome</keyword>
<dbReference type="SUPFAM" id="SSF51735">
    <property type="entry name" value="NAD(P)-binding Rossmann-fold domains"/>
    <property type="match status" value="1"/>
</dbReference>
<dbReference type="InterPro" id="IPR002347">
    <property type="entry name" value="SDR_fam"/>
</dbReference>
<name>A0A8H9IN86_9PSEU</name>
<keyword evidence="4" id="KW-0560">Oxidoreductase</keyword>
<comment type="caution">
    <text evidence="6">The sequence shown here is derived from an EMBL/GenBank/DDBJ whole genome shotgun (WGS) entry which is preliminary data.</text>
</comment>
<dbReference type="Proteomes" id="UP000658656">
    <property type="component" value="Unassembled WGS sequence"/>
</dbReference>
<dbReference type="AlphaFoldDB" id="A0A8H9IN86"/>
<evidence type="ECO:0000313" key="7">
    <source>
        <dbReference type="Proteomes" id="UP000658656"/>
    </source>
</evidence>
<keyword evidence="5" id="KW-0576">Peroxisome</keyword>
<gene>
    <name evidence="6" type="ORF">GCM10017566_07320</name>
</gene>
<sequence>MAQLAGRTLLISGGSRGIGEAIAVRAARDGANVALIAKTAEPHPVLPGTIYTAAEAIEAAGGTALPIVGDIRDDATVAAAVEQTAKRFGGIDIVVNNASAIDLTPTESVSMKKYDLMQDINARGSFLLTKQAIPYLKESSHGRVLTLSPPIRLEPEWFAEGHLAYTIAKYSMSLTTVGLAVELKPYGVGVNSLWPRTMIATAAVRNVVGAELVERSRKPEIMADAAYAVLTKPADVTGNFFVDQDVLAAEGVTDFSKYRISGAENELEADLWMDPMK</sequence>
<keyword evidence="3" id="KW-0521">NADP</keyword>
<dbReference type="EMBL" id="BNAV01000001">
    <property type="protein sequence ID" value="GHF36738.1"/>
    <property type="molecule type" value="Genomic_DNA"/>
</dbReference>
<dbReference type="PANTHER" id="PTHR42808:SF3">
    <property type="entry name" value="HYDROXYSTEROID DEHYDROGENASE-LIKE PROTEIN 2"/>
    <property type="match status" value="1"/>
</dbReference>
<proteinExistence type="inferred from homology"/>
<dbReference type="PANTHER" id="PTHR42808">
    <property type="entry name" value="HYDROXYSTEROID DEHYDROGENASE-LIKE PROTEIN 2"/>
    <property type="match status" value="1"/>
</dbReference>
<evidence type="ECO:0000313" key="6">
    <source>
        <dbReference type="EMBL" id="GHF36738.1"/>
    </source>
</evidence>
<dbReference type="InterPro" id="IPR036291">
    <property type="entry name" value="NAD(P)-bd_dom_sf"/>
</dbReference>
<accession>A0A8H9IN86</accession>
<organism evidence="6 7">
    <name type="scientific">Amycolatopsis bartoniae</name>
    <dbReference type="NCBI Taxonomy" id="941986"/>
    <lineage>
        <taxon>Bacteria</taxon>
        <taxon>Bacillati</taxon>
        <taxon>Actinomycetota</taxon>
        <taxon>Actinomycetes</taxon>
        <taxon>Pseudonocardiales</taxon>
        <taxon>Pseudonocardiaceae</taxon>
        <taxon>Amycolatopsis</taxon>
    </lineage>
</organism>
<dbReference type="PRINTS" id="PR00081">
    <property type="entry name" value="GDHRDH"/>
</dbReference>
<dbReference type="Gene3D" id="3.40.50.720">
    <property type="entry name" value="NAD(P)-binding Rossmann-like Domain"/>
    <property type="match status" value="1"/>
</dbReference>
<dbReference type="NCBIfam" id="NF006133">
    <property type="entry name" value="PRK08278.1"/>
    <property type="match status" value="1"/>
</dbReference>
<evidence type="ECO:0000256" key="2">
    <source>
        <dbReference type="ARBA" id="ARBA00006484"/>
    </source>
</evidence>
<evidence type="ECO:0000256" key="4">
    <source>
        <dbReference type="ARBA" id="ARBA00023002"/>
    </source>
</evidence>
<dbReference type="GO" id="GO:0016491">
    <property type="term" value="F:oxidoreductase activity"/>
    <property type="evidence" value="ECO:0007669"/>
    <property type="project" value="UniProtKB-KW"/>
</dbReference>
<dbReference type="Pfam" id="PF00106">
    <property type="entry name" value="adh_short"/>
    <property type="match status" value="1"/>
</dbReference>
<dbReference type="InterPro" id="IPR051935">
    <property type="entry name" value="HSDL2"/>
</dbReference>
<dbReference type="OrthoDB" id="9810935at2"/>